<dbReference type="GO" id="GO:0005886">
    <property type="term" value="C:plasma membrane"/>
    <property type="evidence" value="ECO:0007669"/>
    <property type="project" value="UniProtKB-SubCell"/>
</dbReference>
<comment type="subcellular location">
    <subcellularLocation>
        <location evidence="1 8">Cell membrane</location>
        <topology evidence="1 8">Multi-pass membrane protein</topology>
    </subcellularLocation>
</comment>
<dbReference type="AlphaFoldDB" id="A0A9X5IRF8"/>
<evidence type="ECO:0000256" key="5">
    <source>
        <dbReference type="ARBA" id="ARBA00022692"/>
    </source>
</evidence>
<keyword evidence="7 8" id="KW-0472">Membrane</keyword>
<keyword evidence="3 8" id="KW-0813">Transport</keyword>
<dbReference type="Gene3D" id="1.10.3720.10">
    <property type="entry name" value="MetI-like"/>
    <property type="match status" value="1"/>
</dbReference>
<dbReference type="PROSITE" id="PS50928">
    <property type="entry name" value="ABC_TM1"/>
    <property type="match status" value="1"/>
</dbReference>
<dbReference type="SUPFAM" id="SSF161098">
    <property type="entry name" value="MetI-like"/>
    <property type="match status" value="1"/>
</dbReference>
<organism evidence="10 11">
    <name type="scientific">Sanguibacter hominis ATCC BAA-789</name>
    <dbReference type="NCBI Taxonomy" id="1312740"/>
    <lineage>
        <taxon>Bacteria</taxon>
        <taxon>Bacillati</taxon>
        <taxon>Actinomycetota</taxon>
        <taxon>Actinomycetes</taxon>
        <taxon>Micrococcales</taxon>
        <taxon>Sanguibacteraceae</taxon>
        <taxon>Sanguibacter</taxon>
    </lineage>
</organism>
<evidence type="ECO:0000313" key="10">
    <source>
        <dbReference type="EMBL" id="NKX92959.1"/>
    </source>
</evidence>
<proteinExistence type="inferred from homology"/>
<feature type="transmembrane region" description="Helical" evidence="8">
    <location>
        <begin position="117"/>
        <end position="143"/>
    </location>
</feature>
<feature type="transmembrane region" description="Helical" evidence="8">
    <location>
        <begin position="220"/>
        <end position="246"/>
    </location>
</feature>
<dbReference type="GO" id="GO:0055085">
    <property type="term" value="P:transmembrane transport"/>
    <property type="evidence" value="ECO:0007669"/>
    <property type="project" value="InterPro"/>
</dbReference>
<feature type="transmembrane region" description="Helical" evidence="8">
    <location>
        <begin position="85"/>
        <end position="105"/>
    </location>
</feature>
<dbReference type="InterPro" id="IPR000515">
    <property type="entry name" value="MetI-like"/>
</dbReference>
<sequence length="306" mass="32114">MTATLPVGSVRAARPAAPARSRAAARLRAGAGLAPFFGYTAVFLLLPTLIVVDGAFRGADGALTLDGLRDAATARTAQVFWTSTWLSAVTAAIGTVVGGVLAYALSTAPVTSVPRKVLTGFSSVLAQFGGVMLAFAFIATLGTNGMVTRVVHEQLGLQVPPDLLSSMTGLVVVYAYFQVPLMVIVFLPALDRVRPQWREATAVMGGTTAQFWRRVAGPILLPQVLGAFLLLFANAFSAFATAAALISQQTVLVPMAIESAIRNENNTGMDSYAQVLALGMVVVVALVMGAHALLLRRAARWTKDAR</sequence>
<evidence type="ECO:0000313" key="11">
    <source>
        <dbReference type="Proteomes" id="UP000774283"/>
    </source>
</evidence>
<evidence type="ECO:0000256" key="6">
    <source>
        <dbReference type="ARBA" id="ARBA00022989"/>
    </source>
</evidence>
<keyword evidence="11" id="KW-1185">Reference proteome</keyword>
<feature type="transmembrane region" description="Helical" evidence="8">
    <location>
        <begin position="272"/>
        <end position="295"/>
    </location>
</feature>
<keyword evidence="6 8" id="KW-1133">Transmembrane helix</keyword>
<evidence type="ECO:0000256" key="3">
    <source>
        <dbReference type="ARBA" id="ARBA00022448"/>
    </source>
</evidence>
<feature type="transmembrane region" description="Helical" evidence="8">
    <location>
        <begin position="163"/>
        <end position="190"/>
    </location>
</feature>
<dbReference type="Proteomes" id="UP000774283">
    <property type="component" value="Unassembled WGS sequence"/>
</dbReference>
<protein>
    <submittedName>
        <fullName evidence="10">ABC transporter permease</fullName>
    </submittedName>
</protein>
<comment type="similarity">
    <text evidence="2">Belongs to the binding-protein-dependent transport system permease family. CysTW subfamily.</text>
</comment>
<accession>A0A9X5IRF8</accession>
<reference evidence="10 11" key="1">
    <citation type="submission" date="2020-04" db="EMBL/GenBank/DDBJ databases">
        <title>MicrobeNet Type strains.</title>
        <authorList>
            <person name="Nicholson A.C."/>
        </authorList>
    </citation>
    <scope>NUCLEOTIDE SEQUENCE [LARGE SCALE GENOMIC DNA]</scope>
    <source>
        <strain evidence="10 11">ATCC BAA-789</strain>
    </source>
</reference>
<dbReference type="PANTHER" id="PTHR42929:SF1">
    <property type="entry name" value="INNER MEMBRANE ABC TRANSPORTER PERMEASE PROTEIN YDCU-RELATED"/>
    <property type="match status" value="1"/>
</dbReference>
<evidence type="ECO:0000259" key="9">
    <source>
        <dbReference type="PROSITE" id="PS50928"/>
    </source>
</evidence>
<comment type="caution">
    <text evidence="10">The sequence shown here is derived from an EMBL/GenBank/DDBJ whole genome shotgun (WGS) entry which is preliminary data.</text>
</comment>
<feature type="domain" description="ABC transmembrane type-1" evidence="9">
    <location>
        <begin position="80"/>
        <end position="293"/>
    </location>
</feature>
<evidence type="ECO:0000256" key="8">
    <source>
        <dbReference type="RuleBase" id="RU363032"/>
    </source>
</evidence>
<evidence type="ECO:0000256" key="4">
    <source>
        <dbReference type="ARBA" id="ARBA00022475"/>
    </source>
</evidence>
<dbReference type="Pfam" id="PF00528">
    <property type="entry name" value="BPD_transp_1"/>
    <property type="match status" value="1"/>
</dbReference>
<feature type="transmembrane region" description="Helical" evidence="8">
    <location>
        <begin position="30"/>
        <end position="52"/>
    </location>
</feature>
<gene>
    <name evidence="10" type="ORF">HF995_06655</name>
</gene>
<keyword evidence="5 8" id="KW-0812">Transmembrane</keyword>
<dbReference type="InterPro" id="IPR035906">
    <property type="entry name" value="MetI-like_sf"/>
</dbReference>
<name>A0A9X5IRF8_9MICO</name>
<evidence type="ECO:0000256" key="2">
    <source>
        <dbReference type="ARBA" id="ARBA00007069"/>
    </source>
</evidence>
<evidence type="ECO:0000256" key="1">
    <source>
        <dbReference type="ARBA" id="ARBA00004651"/>
    </source>
</evidence>
<evidence type="ECO:0000256" key="7">
    <source>
        <dbReference type="ARBA" id="ARBA00023136"/>
    </source>
</evidence>
<keyword evidence="4" id="KW-1003">Cell membrane</keyword>
<dbReference type="EMBL" id="JAAXOW010000002">
    <property type="protein sequence ID" value="NKX92959.1"/>
    <property type="molecule type" value="Genomic_DNA"/>
</dbReference>
<dbReference type="PANTHER" id="PTHR42929">
    <property type="entry name" value="INNER MEMBRANE ABC TRANSPORTER PERMEASE PROTEIN YDCU-RELATED-RELATED"/>
    <property type="match status" value="1"/>
</dbReference>